<dbReference type="RefSeq" id="WP_305013846.1">
    <property type="nucleotide sequence ID" value="NZ_JAUQSX010000015.1"/>
</dbReference>
<dbReference type="Proteomes" id="UP001167796">
    <property type="component" value="Unassembled WGS sequence"/>
</dbReference>
<feature type="domain" description="Gliding motility-associated protein GldM first immunoglobulin-like" evidence="1">
    <location>
        <begin position="198"/>
        <end position="292"/>
    </location>
</feature>
<proteinExistence type="predicted"/>
<evidence type="ECO:0000259" key="1">
    <source>
        <dbReference type="Pfam" id="PF21601"/>
    </source>
</evidence>
<sequence length="295" mass="32634">MKSDALCWGIGIILAVVAGHSYWQHRQSQVVLQLLDAALQVSNERAQTEAEMTIHKMHQLMERNQNQPRDMVLLRETEEIHRRADKAVKTIRAIRRDLQLKQAAKPHQGGPAEARERAGQEVLAYTTYLKQLMTASTEGKMAALQFLVAKHRQAGWPTGYSLPVELALLTQQEATIREYERLALQHQNEKIGCGLNIIFDAFGAFASAEANTVAVGDKYKAELFLASAYGSPVLGMTVNGRPIAVGPDKRGHVEFTVPPPAGPGGKAYWTGRIRALVKGRDSIFTVKVPYTVRAN</sequence>
<gene>
    <name evidence="2" type="ORF">Q5H92_22635</name>
</gene>
<dbReference type="InterPro" id="IPR048405">
    <property type="entry name" value="GldM_Ig-like-1"/>
</dbReference>
<comment type="caution">
    <text evidence="2">The sequence shown here is derived from an EMBL/GenBank/DDBJ whole genome shotgun (WGS) entry which is preliminary data.</text>
</comment>
<name>A0ABT9AH32_9BACT</name>
<accession>A0ABT9AH32</accession>
<organism evidence="2 3">
    <name type="scientific">Hymenobacter mellowenesis</name>
    <dbReference type="NCBI Taxonomy" id="3063995"/>
    <lineage>
        <taxon>Bacteria</taxon>
        <taxon>Pseudomonadati</taxon>
        <taxon>Bacteroidota</taxon>
        <taxon>Cytophagia</taxon>
        <taxon>Cytophagales</taxon>
        <taxon>Hymenobacteraceae</taxon>
        <taxon>Hymenobacter</taxon>
    </lineage>
</organism>
<reference evidence="2" key="1">
    <citation type="submission" date="2023-07" db="EMBL/GenBank/DDBJ databases">
        <authorList>
            <person name="Kim M.K."/>
        </authorList>
    </citation>
    <scope>NUCLEOTIDE SEQUENCE</scope>
    <source>
        <strain evidence="2">M29</strain>
    </source>
</reference>
<dbReference type="EMBL" id="JAUQSX010000015">
    <property type="protein sequence ID" value="MDO7849178.1"/>
    <property type="molecule type" value="Genomic_DNA"/>
</dbReference>
<evidence type="ECO:0000313" key="3">
    <source>
        <dbReference type="Proteomes" id="UP001167796"/>
    </source>
</evidence>
<protein>
    <recommendedName>
        <fullName evidence="1">Gliding motility-associated protein GldM first immunoglobulin-like domain-containing protein</fullName>
    </recommendedName>
</protein>
<keyword evidence="3" id="KW-1185">Reference proteome</keyword>
<evidence type="ECO:0000313" key="2">
    <source>
        <dbReference type="EMBL" id="MDO7849178.1"/>
    </source>
</evidence>
<dbReference type="Pfam" id="PF21601">
    <property type="entry name" value="GldM_2nd"/>
    <property type="match status" value="1"/>
</dbReference>